<gene>
    <name evidence="1" type="ORF">DLM85_15805</name>
</gene>
<reference evidence="2" key="1">
    <citation type="submission" date="2018-05" db="EMBL/GenBank/DDBJ databases">
        <authorList>
            <person name="Nie L."/>
        </authorList>
    </citation>
    <scope>NUCLEOTIDE SEQUENCE [LARGE SCALE GENOMIC DNA]</scope>
    <source>
        <strain evidence="2">NL</strain>
    </source>
</reference>
<evidence type="ECO:0000313" key="2">
    <source>
        <dbReference type="Proteomes" id="UP000248553"/>
    </source>
</evidence>
<evidence type="ECO:0000313" key="1">
    <source>
        <dbReference type="EMBL" id="RAK66157.1"/>
    </source>
</evidence>
<comment type="caution">
    <text evidence="1">The sequence shown here is derived from an EMBL/GenBank/DDBJ whole genome shotgun (WGS) entry which is preliminary data.</text>
</comment>
<name>A0A328BGU7_9BACT</name>
<protein>
    <submittedName>
        <fullName evidence="1">Uncharacterized protein</fullName>
    </submittedName>
</protein>
<dbReference type="EMBL" id="QHKM01000004">
    <property type="protein sequence ID" value="RAK66157.1"/>
    <property type="molecule type" value="Genomic_DNA"/>
</dbReference>
<dbReference type="Proteomes" id="UP000248553">
    <property type="component" value="Unassembled WGS sequence"/>
</dbReference>
<proteinExistence type="predicted"/>
<keyword evidence="2" id="KW-1185">Reference proteome</keyword>
<sequence length="159" mass="18616">MSFTGNAWQDDLSVRTATFVARQLQEEPNQDRGLRIEFEVDSHYQALVRMLDLMRSTDQKRYWLDLKRLPVSLNAFTVYHPPSDTGCFLCNDVIPYTPPTPPPPSWHHQLRAELAAAFRLSTWRPLFSPAWRYSTLLLLLLPFAAAWQLRRLFATNFRH</sequence>
<dbReference type="OrthoDB" id="880827at2"/>
<organism evidence="1 2">
    <name type="scientific">Hymenobacter edaphi</name>
    <dbReference type="NCBI Taxonomy" id="2211146"/>
    <lineage>
        <taxon>Bacteria</taxon>
        <taxon>Pseudomonadati</taxon>
        <taxon>Bacteroidota</taxon>
        <taxon>Cytophagia</taxon>
        <taxon>Cytophagales</taxon>
        <taxon>Hymenobacteraceae</taxon>
        <taxon>Hymenobacter</taxon>
    </lineage>
</organism>
<accession>A0A328BGU7</accession>
<dbReference type="AlphaFoldDB" id="A0A328BGU7"/>